<evidence type="ECO:0000256" key="1">
    <source>
        <dbReference type="ARBA" id="ARBA00022857"/>
    </source>
</evidence>
<name>A0A8J4QMJ1_9ROSI</name>
<comment type="caution">
    <text evidence="5">The sequence shown here is derived from an EMBL/GenBank/DDBJ whole genome shotgun (WGS) entry which is preliminary data.</text>
</comment>
<feature type="domain" description="NAD-dependent epimerase/dehydratase" evidence="4">
    <location>
        <begin position="9"/>
        <end position="247"/>
    </location>
</feature>
<dbReference type="AlphaFoldDB" id="A0A8J4QMJ1"/>
<dbReference type="CDD" id="cd08958">
    <property type="entry name" value="FR_SDR_e"/>
    <property type="match status" value="1"/>
</dbReference>
<dbReference type="PANTHER" id="PTHR10366">
    <property type="entry name" value="NAD DEPENDENT EPIMERASE/DEHYDRATASE"/>
    <property type="match status" value="1"/>
</dbReference>
<comment type="similarity">
    <text evidence="3">Belongs to the NAD(P)-dependent epimerase/dehydratase family. Dihydroflavonol-4-reductase subfamily.</text>
</comment>
<keyword evidence="6" id="KW-1185">Reference proteome</keyword>
<dbReference type="Pfam" id="PF01370">
    <property type="entry name" value="Epimerase"/>
    <property type="match status" value="1"/>
</dbReference>
<proteinExistence type="inferred from homology"/>
<dbReference type="OrthoDB" id="2735536at2759"/>
<dbReference type="FunFam" id="3.40.50.720:FF:000085">
    <property type="entry name" value="Dihydroflavonol reductase"/>
    <property type="match status" value="1"/>
</dbReference>
<reference evidence="5" key="1">
    <citation type="submission" date="2020-03" db="EMBL/GenBank/DDBJ databases">
        <title>Castanea mollissima Vanexum genome sequencing.</title>
        <authorList>
            <person name="Staton M."/>
        </authorList>
    </citation>
    <scope>NUCLEOTIDE SEQUENCE</scope>
    <source>
        <tissue evidence="5">Leaf</tissue>
    </source>
</reference>
<evidence type="ECO:0000313" key="6">
    <source>
        <dbReference type="Proteomes" id="UP000737018"/>
    </source>
</evidence>
<evidence type="ECO:0000259" key="4">
    <source>
        <dbReference type="Pfam" id="PF01370"/>
    </source>
</evidence>
<accession>A0A8J4QMJ1</accession>
<dbReference type="PANTHER" id="PTHR10366:SF575">
    <property type="entry name" value="NAD-DEPENDENT EPIMERASE_DEHYDRATASE DOMAIN-CONTAINING PROTEIN"/>
    <property type="match status" value="1"/>
</dbReference>
<sequence length="414" mass="44959">MSGGAEKVVCVTGASGYIASWLVKLLLQRGYTVKATVRDPNDPRKVEHLLALDGAKERLHLFKADLLEEGSFDSVVDGCKGVFHTASPVINYSADPQTELIEPALKGTLNVLRSCAKGPSIKRVVITSSMAAVAFNGKPLAPDVLIDETWFSDAALCEKSKLWYALSKTLAEVAAWKFVKENAIDMVTINPGFVIGPLLQPTLNTSVEPILKLVNGAKTFSNATYRWADVRDVANAHILAFESPSASGRYCLVGRVMHCYEVVKILHELFPDMNLPEKGRLSLACKPLPGQLRHWGCHGLDVGMPWPWQCAHEGCRGLGYLPIGGLLSQMRVFYNRRGGYFGKPACNGLANVPTRVALVACLSHGSIAYGYCLDLGCLPFPRLLPYGDCHGLGSMQVGMPWPWQHAQATLALAA</sequence>
<keyword evidence="1" id="KW-0521">NADP</keyword>
<evidence type="ECO:0000256" key="2">
    <source>
        <dbReference type="ARBA" id="ARBA00023002"/>
    </source>
</evidence>
<dbReference type="InterPro" id="IPR001509">
    <property type="entry name" value="Epimerase_deHydtase"/>
</dbReference>
<dbReference type="GO" id="GO:0016616">
    <property type="term" value="F:oxidoreductase activity, acting on the CH-OH group of donors, NAD or NADP as acceptor"/>
    <property type="evidence" value="ECO:0007669"/>
    <property type="project" value="TreeGrafter"/>
</dbReference>
<keyword evidence="2" id="KW-0560">Oxidoreductase</keyword>
<evidence type="ECO:0000313" key="5">
    <source>
        <dbReference type="EMBL" id="KAF3954592.1"/>
    </source>
</evidence>
<dbReference type="Gene3D" id="3.40.50.720">
    <property type="entry name" value="NAD(P)-binding Rossmann-like Domain"/>
    <property type="match status" value="1"/>
</dbReference>
<evidence type="ECO:0000256" key="3">
    <source>
        <dbReference type="ARBA" id="ARBA00023445"/>
    </source>
</evidence>
<gene>
    <name evidence="5" type="ORF">CMV_020083</name>
</gene>
<dbReference type="InterPro" id="IPR050425">
    <property type="entry name" value="NAD(P)_dehydrat-like"/>
</dbReference>
<dbReference type="EMBL" id="JRKL02003649">
    <property type="protein sequence ID" value="KAF3954592.1"/>
    <property type="molecule type" value="Genomic_DNA"/>
</dbReference>
<organism evidence="5 6">
    <name type="scientific">Castanea mollissima</name>
    <name type="common">Chinese chestnut</name>
    <dbReference type="NCBI Taxonomy" id="60419"/>
    <lineage>
        <taxon>Eukaryota</taxon>
        <taxon>Viridiplantae</taxon>
        <taxon>Streptophyta</taxon>
        <taxon>Embryophyta</taxon>
        <taxon>Tracheophyta</taxon>
        <taxon>Spermatophyta</taxon>
        <taxon>Magnoliopsida</taxon>
        <taxon>eudicotyledons</taxon>
        <taxon>Gunneridae</taxon>
        <taxon>Pentapetalae</taxon>
        <taxon>rosids</taxon>
        <taxon>fabids</taxon>
        <taxon>Fagales</taxon>
        <taxon>Fagaceae</taxon>
        <taxon>Castanea</taxon>
    </lineage>
</organism>
<dbReference type="InterPro" id="IPR036291">
    <property type="entry name" value="NAD(P)-bd_dom_sf"/>
</dbReference>
<dbReference type="Proteomes" id="UP000737018">
    <property type="component" value="Unassembled WGS sequence"/>
</dbReference>
<dbReference type="SUPFAM" id="SSF51735">
    <property type="entry name" value="NAD(P)-binding Rossmann-fold domains"/>
    <property type="match status" value="1"/>
</dbReference>
<protein>
    <recommendedName>
        <fullName evidence="4">NAD-dependent epimerase/dehydratase domain-containing protein</fullName>
    </recommendedName>
</protein>